<evidence type="ECO:0000256" key="4">
    <source>
        <dbReference type="SAM" id="Phobius"/>
    </source>
</evidence>
<dbReference type="Proteomes" id="UP000469943">
    <property type="component" value="Unassembled WGS sequence"/>
</dbReference>
<feature type="compositionally biased region" description="Low complexity" evidence="3">
    <location>
        <begin position="731"/>
        <end position="747"/>
    </location>
</feature>
<dbReference type="Gene3D" id="3.40.720.10">
    <property type="entry name" value="Alkaline Phosphatase, subunit A"/>
    <property type="match status" value="1"/>
</dbReference>
<feature type="chain" id="PRO_5029829580" evidence="5">
    <location>
        <begin position="32"/>
        <end position="831"/>
    </location>
</feature>
<dbReference type="PANTHER" id="PTHR31956:SF8">
    <property type="entry name" value="ACID PHOSPHATASE PHOA (AFU_ORTHOLOGUE AFUA_1G03570)"/>
    <property type="match status" value="1"/>
</dbReference>
<dbReference type="GO" id="GO:0016788">
    <property type="term" value="F:hydrolase activity, acting on ester bonds"/>
    <property type="evidence" value="ECO:0007669"/>
    <property type="project" value="InterPro"/>
</dbReference>
<feature type="compositionally biased region" description="Basic and acidic residues" evidence="3">
    <location>
        <begin position="201"/>
        <end position="215"/>
    </location>
</feature>
<keyword evidence="4" id="KW-0472">Membrane</keyword>
<name>A0A7K3TDN3_9BIFI</name>
<feature type="region of interest" description="Disordered" evidence="3">
    <location>
        <begin position="462"/>
        <end position="508"/>
    </location>
</feature>
<keyword evidence="2" id="KW-0843">Virulence</keyword>
<keyword evidence="5" id="KW-0732">Signal</keyword>
<dbReference type="GO" id="GO:0009395">
    <property type="term" value="P:phospholipid catabolic process"/>
    <property type="evidence" value="ECO:0007669"/>
    <property type="project" value="TreeGrafter"/>
</dbReference>
<evidence type="ECO:0000256" key="2">
    <source>
        <dbReference type="ARBA" id="ARBA00023026"/>
    </source>
</evidence>
<evidence type="ECO:0000313" key="6">
    <source>
        <dbReference type="EMBL" id="NEG72230.1"/>
    </source>
</evidence>
<feature type="transmembrane region" description="Helical" evidence="4">
    <location>
        <begin position="802"/>
        <end position="823"/>
    </location>
</feature>
<protein>
    <submittedName>
        <fullName evidence="6">Phosphoesterase</fullName>
    </submittedName>
</protein>
<proteinExistence type="predicted"/>
<feature type="compositionally biased region" description="Low complexity" evidence="3">
    <location>
        <begin position="754"/>
        <end position="767"/>
    </location>
</feature>
<feature type="region of interest" description="Disordered" evidence="3">
    <location>
        <begin position="722"/>
        <end position="797"/>
    </location>
</feature>
<feature type="compositionally biased region" description="Low complexity" evidence="3">
    <location>
        <begin position="784"/>
        <end position="794"/>
    </location>
</feature>
<dbReference type="PANTHER" id="PTHR31956">
    <property type="entry name" value="NON-SPECIFIC PHOSPHOLIPASE C4-RELATED"/>
    <property type="match status" value="1"/>
</dbReference>
<dbReference type="OrthoDB" id="345880at2"/>
<evidence type="ECO:0000256" key="5">
    <source>
        <dbReference type="SAM" id="SignalP"/>
    </source>
</evidence>
<evidence type="ECO:0000256" key="1">
    <source>
        <dbReference type="ARBA" id="ARBA00022801"/>
    </source>
</evidence>
<dbReference type="AlphaFoldDB" id="A0A7K3TDN3"/>
<dbReference type="Pfam" id="PF04185">
    <property type="entry name" value="Phosphoesterase"/>
    <property type="match status" value="2"/>
</dbReference>
<comment type="caution">
    <text evidence="6">The sequence shown here is derived from an EMBL/GenBank/DDBJ whole genome shotgun (WGS) entry which is preliminary data.</text>
</comment>
<dbReference type="EMBL" id="WHZX01000006">
    <property type="protein sequence ID" value="NEG72230.1"/>
    <property type="molecule type" value="Genomic_DNA"/>
</dbReference>
<organism evidence="6 7">
    <name type="scientific">Bifidobacterium ramosum</name>
    <dbReference type="NCBI Taxonomy" id="1798158"/>
    <lineage>
        <taxon>Bacteria</taxon>
        <taxon>Bacillati</taxon>
        <taxon>Actinomycetota</taxon>
        <taxon>Actinomycetes</taxon>
        <taxon>Bifidobacteriales</taxon>
        <taxon>Bifidobacteriaceae</taxon>
        <taxon>Bifidobacterium</taxon>
    </lineage>
</organism>
<feature type="region of interest" description="Disordered" evidence="3">
    <location>
        <begin position="193"/>
        <end position="232"/>
    </location>
</feature>
<feature type="signal peptide" evidence="5">
    <location>
        <begin position="1"/>
        <end position="31"/>
    </location>
</feature>
<keyword evidence="4" id="KW-1133">Transmembrane helix</keyword>
<keyword evidence="4" id="KW-0812">Transmembrane</keyword>
<feature type="compositionally biased region" description="Polar residues" evidence="3">
    <location>
        <begin position="768"/>
        <end position="783"/>
    </location>
</feature>
<reference evidence="6 7" key="1">
    <citation type="submission" date="2019-10" db="EMBL/GenBank/DDBJ databases">
        <title>Bifidobacterium from non-human primates.</title>
        <authorList>
            <person name="Modesto M."/>
        </authorList>
    </citation>
    <scope>NUCLEOTIDE SEQUENCE [LARGE SCALE GENOMIC DNA]</scope>
    <source>
        <strain evidence="6 7">TREM</strain>
    </source>
</reference>
<dbReference type="InterPro" id="IPR017850">
    <property type="entry name" value="Alkaline_phosphatase_core_sf"/>
</dbReference>
<keyword evidence="1" id="KW-0378">Hydrolase</keyword>
<dbReference type="InterPro" id="IPR007312">
    <property type="entry name" value="Phosphoesterase"/>
</dbReference>
<accession>A0A7K3TDN3</accession>
<evidence type="ECO:0000256" key="3">
    <source>
        <dbReference type="SAM" id="MobiDB-lite"/>
    </source>
</evidence>
<gene>
    <name evidence="6" type="ORF">GFD24_08470</name>
</gene>
<sequence>MQTAYSIMKRAGIAALVAASCFAMTAPTAFANDNPSTSPSETTITQTGLKPGQIKHVWTIILENKSYDATFTGLNQNSYLWKTLPSQGALLTNYYGTGHYSMDNYITLVSGQATSKDLQEDCGVKNFDFGKNSDIITEHTGKTAFDQNDNYGQVKSPAGPNAANGENGCTLPKDAPTLFNQLDAAGLTWKGYAQDLGNQPGREDGLGGAPGKRENNPTTNPKVMKPSDEDKQAGITSFTGAQENDQYVAKHFPFPWFHAITGDDNTGTDSLTKPANGGTMTDKNHIANLDDQTYGLIADLKKPADQVPAFNWITPNNCSDAHDAVCKGNNLSGLFDDNLNPNYNLPLDTAPKNHTGGLYAADLWLRYYIPLIERSAAFKDGGLIDITFDEANPPFYGMSFNNATDDTKVANDAKANEKYQYAAPTMKDFQEGYKQYSAGTFPQAGPMAKNYINADLAGQNINGQDVNWEPEGPNTPLATDKNGNQLYPGSGDNGYITRPPSCDDPQDADLVNADKSNCVPGARNTGSGFSEAEDLDATAKAGTDTIQGSVSVTDIGRKVTGEGIPDGAYVGSVVNEGPNMVATSKDPVTSASFKIVDMQGNPLKTTGDVTEVTLSATGIPGHLNDGETPLSTFDAQDATPGGGDTGSVLISPLIKPGTVVSKYYNHYSWLRTMEDIFQVSKGNDNRKLTAGTVSGGLDGQGHLGFAAQAGLAPFGSDVFTAAATNGNDGHQTGNNANPGNNGQNNNGQNGGSQNGNTQNNANGSQQNIGKTNSQNKSNATQPKSNAQANNASQNTKPLSSTGVAVAGFVALAAVLFAAGLVMFMRRRQHEA</sequence>
<evidence type="ECO:0000313" key="7">
    <source>
        <dbReference type="Proteomes" id="UP000469943"/>
    </source>
</evidence>